<name>A0AAD5QZS8_PARTN</name>
<dbReference type="AlphaFoldDB" id="A0AAD5QZS8"/>
<keyword evidence="2" id="KW-1185">Reference proteome</keyword>
<dbReference type="Proteomes" id="UP001196413">
    <property type="component" value="Unassembled WGS sequence"/>
</dbReference>
<proteinExistence type="predicted"/>
<accession>A0AAD5QZS8</accession>
<gene>
    <name evidence="1" type="ORF">KIN20_027670</name>
</gene>
<dbReference type="EMBL" id="JAHQIW010005694">
    <property type="protein sequence ID" value="KAJ1366887.1"/>
    <property type="molecule type" value="Genomic_DNA"/>
</dbReference>
<evidence type="ECO:0000313" key="1">
    <source>
        <dbReference type="EMBL" id="KAJ1366887.1"/>
    </source>
</evidence>
<protein>
    <submittedName>
        <fullName evidence="1">Uncharacterized protein</fullName>
    </submittedName>
</protein>
<evidence type="ECO:0000313" key="2">
    <source>
        <dbReference type="Proteomes" id="UP001196413"/>
    </source>
</evidence>
<comment type="caution">
    <text evidence="1">The sequence shown here is derived from an EMBL/GenBank/DDBJ whole genome shotgun (WGS) entry which is preliminary data.</text>
</comment>
<organism evidence="1 2">
    <name type="scientific">Parelaphostrongylus tenuis</name>
    <name type="common">Meningeal worm</name>
    <dbReference type="NCBI Taxonomy" id="148309"/>
    <lineage>
        <taxon>Eukaryota</taxon>
        <taxon>Metazoa</taxon>
        <taxon>Ecdysozoa</taxon>
        <taxon>Nematoda</taxon>
        <taxon>Chromadorea</taxon>
        <taxon>Rhabditida</taxon>
        <taxon>Rhabditina</taxon>
        <taxon>Rhabditomorpha</taxon>
        <taxon>Strongyloidea</taxon>
        <taxon>Metastrongylidae</taxon>
        <taxon>Parelaphostrongylus</taxon>
    </lineage>
</organism>
<reference evidence="1" key="1">
    <citation type="submission" date="2021-06" db="EMBL/GenBank/DDBJ databases">
        <title>Parelaphostrongylus tenuis whole genome reference sequence.</title>
        <authorList>
            <person name="Garwood T.J."/>
            <person name="Larsen P.A."/>
            <person name="Fountain-Jones N.M."/>
            <person name="Garbe J.R."/>
            <person name="Macchietto M.G."/>
            <person name="Kania S.A."/>
            <person name="Gerhold R.W."/>
            <person name="Richards J.E."/>
            <person name="Wolf T.M."/>
        </authorList>
    </citation>
    <scope>NUCLEOTIDE SEQUENCE</scope>
    <source>
        <strain evidence="1">MNPRO001-30</strain>
        <tissue evidence="1">Meninges</tissue>
    </source>
</reference>
<sequence>MAYAGATVSAPVPGIAARKEIAQEFVQRLVMQTLLDVLESQGGRAFLPDTVISAIVDQFTVNISYEPLQCQDVVLNLATDMGICVEMTNGGDMKCETSANIKIDPVTNFTSISEILSTRNIIMVNWPKAMWQSVLNRAIRMLAFGPFGSRFFSASGTIGGNLF</sequence>